<gene>
    <name evidence="2" type="ORF">FD755_018885</name>
</gene>
<comment type="caution">
    <text evidence="2">The sequence shown here is derived from an EMBL/GenBank/DDBJ whole genome shotgun (WGS) entry which is preliminary data.</text>
</comment>
<organism evidence="2 3">
    <name type="scientific">Muntiacus reevesi</name>
    <name type="common">Reeves' muntjac</name>
    <name type="synonym">Cervus reevesi</name>
    <dbReference type="NCBI Taxonomy" id="9886"/>
    <lineage>
        <taxon>Eukaryota</taxon>
        <taxon>Metazoa</taxon>
        <taxon>Chordata</taxon>
        <taxon>Craniata</taxon>
        <taxon>Vertebrata</taxon>
        <taxon>Euteleostomi</taxon>
        <taxon>Mammalia</taxon>
        <taxon>Eutheria</taxon>
        <taxon>Laurasiatheria</taxon>
        <taxon>Artiodactyla</taxon>
        <taxon>Ruminantia</taxon>
        <taxon>Pecora</taxon>
        <taxon>Cervidae</taxon>
        <taxon>Muntiacinae</taxon>
        <taxon>Muntiacus</taxon>
    </lineage>
</organism>
<evidence type="ECO:0000256" key="1">
    <source>
        <dbReference type="SAM" id="MobiDB-lite"/>
    </source>
</evidence>
<evidence type="ECO:0000313" key="3">
    <source>
        <dbReference type="Proteomes" id="UP000326062"/>
    </source>
</evidence>
<evidence type="ECO:0000313" key="2">
    <source>
        <dbReference type="EMBL" id="KAB0369892.1"/>
    </source>
</evidence>
<sequence length="136" mass="14281">MVLLAGPGPEGGGARRVSPEPPSPPRDAQAGEDPADYEEYEDFSSLPDTRSIASDDSFYPYGDEEEYSSVSAESAPEAVPEGVPEAATLLRAACANDVGLLRALVRRGPSAEEVQETDRNGRTDRSVSAAARCPGV</sequence>
<name>A0A5N3X7U3_MUNRE</name>
<reference evidence="2 3" key="1">
    <citation type="submission" date="2019-06" db="EMBL/GenBank/DDBJ databases">
        <title>Discovery of a novel chromosome fission-fusion reversal in muntjac.</title>
        <authorList>
            <person name="Mudd A.B."/>
            <person name="Bredeson J.V."/>
            <person name="Baum R."/>
            <person name="Hockemeyer D."/>
            <person name="Rokhsar D.S."/>
        </authorList>
    </citation>
    <scope>NUCLEOTIDE SEQUENCE [LARGE SCALE GENOMIC DNA]</scope>
    <source>
        <strain evidence="2">UCam_UCB_Mr</strain>
        <tissue evidence="2">Fibroblast cell line</tissue>
    </source>
</reference>
<evidence type="ECO:0008006" key="4">
    <source>
        <dbReference type="Google" id="ProtNLM"/>
    </source>
</evidence>
<dbReference type="AlphaFoldDB" id="A0A5N3X7U3"/>
<feature type="region of interest" description="Disordered" evidence="1">
    <location>
        <begin position="1"/>
        <end position="82"/>
    </location>
</feature>
<feature type="region of interest" description="Disordered" evidence="1">
    <location>
        <begin position="108"/>
        <end position="136"/>
    </location>
</feature>
<feature type="compositionally biased region" description="Basic and acidic residues" evidence="1">
    <location>
        <begin position="116"/>
        <end position="125"/>
    </location>
</feature>
<keyword evidence="3" id="KW-1185">Reference proteome</keyword>
<accession>A0A5N3X7U3</accession>
<feature type="compositionally biased region" description="Low complexity" evidence="1">
    <location>
        <begin position="68"/>
        <end position="82"/>
    </location>
</feature>
<dbReference type="Proteomes" id="UP000326062">
    <property type="component" value="Chromosome 13"/>
</dbReference>
<proteinExistence type="predicted"/>
<protein>
    <recommendedName>
        <fullName evidence="4">Ankyrin repeat domain-containing protein 33B</fullName>
    </recommendedName>
</protein>
<feature type="non-terminal residue" evidence="2">
    <location>
        <position position="136"/>
    </location>
</feature>
<dbReference type="EMBL" id="VCEB01000015">
    <property type="protein sequence ID" value="KAB0369892.1"/>
    <property type="molecule type" value="Genomic_DNA"/>
</dbReference>
<feature type="compositionally biased region" description="Acidic residues" evidence="1">
    <location>
        <begin position="33"/>
        <end position="42"/>
    </location>
</feature>